<dbReference type="Pfam" id="PF01547">
    <property type="entry name" value="SBP_bac_1"/>
    <property type="match status" value="1"/>
</dbReference>
<keyword evidence="3" id="KW-1185">Reference proteome</keyword>
<dbReference type="CDD" id="cd13585">
    <property type="entry name" value="PBP2_TMBP_like"/>
    <property type="match status" value="1"/>
</dbReference>
<comment type="caution">
    <text evidence="2">The sequence shown here is derived from an EMBL/GenBank/DDBJ whole genome shotgun (WGS) entry which is preliminary data.</text>
</comment>
<dbReference type="EMBL" id="BOOQ01000001">
    <property type="protein sequence ID" value="GII43613.1"/>
    <property type="molecule type" value="Genomic_DNA"/>
</dbReference>
<dbReference type="AlphaFoldDB" id="A0A8J3UE92"/>
<dbReference type="PANTHER" id="PTHR43649:SF14">
    <property type="entry name" value="BLR3389 PROTEIN"/>
    <property type="match status" value="1"/>
</dbReference>
<reference evidence="2" key="1">
    <citation type="submission" date="2021-01" db="EMBL/GenBank/DDBJ databases">
        <title>Whole genome shotgun sequence of Planotetraspora silvatica NBRC 100141.</title>
        <authorList>
            <person name="Komaki H."/>
            <person name="Tamura T."/>
        </authorList>
    </citation>
    <scope>NUCLEOTIDE SEQUENCE</scope>
    <source>
        <strain evidence="2">NBRC 100141</strain>
    </source>
</reference>
<feature type="chain" id="PRO_5039268978" evidence="1">
    <location>
        <begin position="20"/>
        <end position="453"/>
    </location>
</feature>
<keyword evidence="1" id="KW-0732">Signal</keyword>
<evidence type="ECO:0000256" key="1">
    <source>
        <dbReference type="SAM" id="SignalP"/>
    </source>
</evidence>
<dbReference type="PANTHER" id="PTHR43649">
    <property type="entry name" value="ARABINOSE-BINDING PROTEIN-RELATED"/>
    <property type="match status" value="1"/>
</dbReference>
<evidence type="ECO:0000313" key="2">
    <source>
        <dbReference type="EMBL" id="GII43613.1"/>
    </source>
</evidence>
<organism evidence="2 3">
    <name type="scientific">Planotetraspora silvatica</name>
    <dbReference type="NCBI Taxonomy" id="234614"/>
    <lineage>
        <taxon>Bacteria</taxon>
        <taxon>Bacillati</taxon>
        <taxon>Actinomycetota</taxon>
        <taxon>Actinomycetes</taxon>
        <taxon>Streptosporangiales</taxon>
        <taxon>Streptosporangiaceae</taxon>
        <taxon>Planotetraspora</taxon>
    </lineage>
</organism>
<evidence type="ECO:0000313" key="3">
    <source>
        <dbReference type="Proteomes" id="UP000644610"/>
    </source>
</evidence>
<dbReference type="Gene3D" id="3.40.190.10">
    <property type="entry name" value="Periplasmic binding protein-like II"/>
    <property type="match status" value="1"/>
</dbReference>
<proteinExistence type="predicted"/>
<dbReference type="SUPFAM" id="SSF53850">
    <property type="entry name" value="Periplasmic binding protein-like II"/>
    <property type="match status" value="1"/>
</dbReference>
<name>A0A8J3UE92_9ACTN</name>
<accession>A0A8J3UE92</accession>
<feature type="signal peptide" evidence="1">
    <location>
        <begin position="1"/>
        <end position="19"/>
    </location>
</feature>
<dbReference type="Proteomes" id="UP000644610">
    <property type="component" value="Unassembled WGS sequence"/>
</dbReference>
<dbReference type="PROSITE" id="PS51257">
    <property type="entry name" value="PROKAR_LIPOPROTEIN"/>
    <property type="match status" value="1"/>
</dbReference>
<sequence length="453" mass="49276">MLKATKRATALAASVVVTALTLAGCSSSDNGGSPVPSSSKAGQAEIDKAMNTPTTLTFWTWVSDIDDEVKLFEQKYPQIKVNVENVGQGPDQYQKLRTALKSGNGAPDLAQIEYQHIPSFTITKSLLNLTPYGAGDLKSNYPEWIWNQVSQDGSVYAVPQDSGPMGHLYRSDIMKKAGITSPPKTWDEYAADAKIVKEKTGSYIGDIASNEPVGMVGLLWQAGAQPFGFDGNKTVTIDVNSAEAKKVYSYWQNLIQQDLVSTDPDFNDQWYQGFSNDKYAGWVTAAWGPLFLQGTVKDTAGKWAAAPLPQWNAGDNVSGNWGGSTNAVLSTTKNPIAAYELAKFINTDPASTKLLNTQQNLFPAMNSVLNEASFTDATSDFFGGQKINELFAQISPTVNTKFQWLPFMDYAYSEFNNTVGNAMTNKGDLSAAADQWQDKLVGYAKQQGFTAQQ</sequence>
<protein>
    <submittedName>
        <fullName evidence="2">Sugar ABC transporter substrate-binding protein</fullName>
    </submittedName>
</protein>
<dbReference type="InterPro" id="IPR006059">
    <property type="entry name" value="SBP"/>
</dbReference>
<dbReference type="InterPro" id="IPR050490">
    <property type="entry name" value="Bact_solute-bd_prot1"/>
</dbReference>
<gene>
    <name evidence="2" type="ORF">Psi02_00370</name>
</gene>
<dbReference type="RefSeq" id="WP_203970583.1">
    <property type="nucleotide sequence ID" value="NZ_BAAAKY010000005.1"/>
</dbReference>